<feature type="domain" description="Zn(2)-C6 fungal-type" evidence="5">
    <location>
        <begin position="40"/>
        <end position="72"/>
    </location>
</feature>
<dbReference type="CDD" id="cd00067">
    <property type="entry name" value="GAL4"/>
    <property type="match status" value="1"/>
</dbReference>
<dbReference type="CDD" id="cd12148">
    <property type="entry name" value="fungal_TF_MHR"/>
    <property type="match status" value="1"/>
</dbReference>
<evidence type="ECO:0000256" key="2">
    <source>
        <dbReference type="ARBA" id="ARBA00022723"/>
    </source>
</evidence>
<dbReference type="OrthoDB" id="5431381at2759"/>
<organism evidence="6 7">
    <name type="scientific">Hyaloscypha bicolor E</name>
    <dbReference type="NCBI Taxonomy" id="1095630"/>
    <lineage>
        <taxon>Eukaryota</taxon>
        <taxon>Fungi</taxon>
        <taxon>Dikarya</taxon>
        <taxon>Ascomycota</taxon>
        <taxon>Pezizomycotina</taxon>
        <taxon>Leotiomycetes</taxon>
        <taxon>Helotiales</taxon>
        <taxon>Hyaloscyphaceae</taxon>
        <taxon>Hyaloscypha</taxon>
        <taxon>Hyaloscypha bicolor</taxon>
    </lineage>
</organism>
<proteinExistence type="predicted"/>
<dbReference type="PANTHER" id="PTHR31001">
    <property type="entry name" value="UNCHARACTERIZED TRANSCRIPTIONAL REGULATORY PROTEIN"/>
    <property type="match status" value="1"/>
</dbReference>
<dbReference type="EMBL" id="KZ613838">
    <property type="protein sequence ID" value="PMD57946.1"/>
    <property type="molecule type" value="Genomic_DNA"/>
</dbReference>
<dbReference type="GO" id="GO:0003677">
    <property type="term" value="F:DNA binding"/>
    <property type="evidence" value="ECO:0007669"/>
    <property type="project" value="InterPro"/>
</dbReference>
<evidence type="ECO:0000256" key="1">
    <source>
        <dbReference type="ARBA" id="ARBA00004123"/>
    </source>
</evidence>
<dbReference type="InParanoid" id="A0A2J6T4L2"/>
<keyword evidence="2" id="KW-0479">Metal-binding</keyword>
<dbReference type="GO" id="GO:0005634">
    <property type="term" value="C:nucleus"/>
    <property type="evidence" value="ECO:0007669"/>
    <property type="project" value="UniProtKB-SubCell"/>
</dbReference>
<dbReference type="InterPro" id="IPR001138">
    <property type="entry name" value="Zn2Cys6_DnaBD"/>
</dbReference>
<dbReference type="Pfam" id="PF00172">
    <property type="entry name" value="Zn_clus"/>
    <property type="match status" value="1"/>
</dbReference>
<evidence type="ECO:0000313" key="6">
    <source>
        <dbReference type="EMBL" id="PMD57946.1"/>
    </source>
</evidence>
<evidence type="ECO:0000313" key="7">
    <source>
        <dbReference type="Proteomes" id="UP000235371"/>
    </source>
</evidence>
<dbReference type="InterPro" id="IPR007219">
    <property type="entry name" value="XnlR_reg_dom"/>
</dbReference>
<dbReference type="PROSITE" id="PS50048">
    <property type="entry name" value="ZN2_CY6_FUNGAL_2"/>
    <property type="match status" value="1"/>
</dbReference>
<dbReference type="SMART" id="SM00906">
    <property type="entry name" value="Fungal_trans"/>
    <property type="match status" value="1"/>
</dbReference>
<dbReference type="Proteomes" id="UP000235371">
    <property type="component" value="Unassembled WGS sequence"/>
</dbReference>
<evidence type="ECO:0000256" key="4">
    <source>
        <dbReference type="SAM" id="MobiDB-lite"/>
    </source>
</evidence>
<keyword evidence="7" id="KW-1185">Reference proteome</keyword>
<dbReference type="PANTHER" id="PTHR31001:SF49">
    <property type="entry name" value="ZN(II)2CYS6 TRANSCRIPTION FACTOR (EUROFUNG)"/>
    <property type="match status" value="1"/>
</dbReference>
<dbReference type="GeneID" id="36591434"/>
<dbReference type="Gene3D" id="4.10.240.10">
    <property type="entry name" value="Zn(2)-C6 fungal-type DNA-binding domain"/>
    <property type="match status" value="1"/>
</dbReference>
<dbReference type="InterPro" id="IPR050613">
    <property type="entry name" value="Sec_Metabolite_Reg"/>
</dbReference>
<dbReference type="GO" id="GO:0006351">
    <property type="term" value="P:DNA-templated transcription"/>
    <property type="evidence" value="ECO:0007669"/>
    <property type="project" value="InterPro"/>
</dbReference>
<dbReference type="SUPFAM" id="SSF57701">
    <property type="entry name" value="Zn2/Cys6 DNA-binding domain"/>
    <property type="match status" value="1"/>
</dbReference>
<dbReference type="GO" id="GO:0000981">
    <property type="term" value="F:DNA-binding transcription factor activity, RNA polymerase II-specific"/>
    <property type="evidence" value="ECO:0007669"/>
    <property type="project" value="InterPro"/>
</dbReference>
<reference evidence="6 7" key="1">
    <citation type="submission" date="2016-04" db="EMBL/GenBank/DDBJ databases">
        <title>A degradative enzymes factory behind the ericoid mycorrhizal symbiosis.</title>
        <authorList>
            <consortium name="DOE Joint Genome Institute"/>
            <person name="Martino E."/>
            <person name="Morin E."/>
            <person name="Grelet G."/>
            <person name="Kuo A."/>
            <person name="Kohler A."/>
            <person name="Daghino S."/>
            <person name="Barry K."/>
            <person name="Choi C."/>
            <person name="Cichocki N."/>
            <person name="Clum A."/>
            <person name="Copeland A."/>
            <person name="Hainaut M."/>
            <person name="Haridas S."/>
            <person name="Labutti K."/>
            <person name="Lindquist E."/>
            <person name="Lipzen A."/>
            <person name="Khouja H.-R."/>
            <person name="Murat C."/>
            <person name="Ohm R."/>
            <person name="Olson A."/>
            <person name="Spatafora J."/>
            <person name="Veneault-Fourrey C."/>
            <person name="Henrissat B."/>
            <person name="Grigoriev I."/>
            <person name="Martin F."/>
            <person name="Perotto S."/>
        </authorList>
    </citation>
    <scope>NUCLEOTIDE SEQUENCE [LARGE SCALE GENOMIC DNA]</scope>
    <source>
        <strain evidence="6 7">E</strain>
    </source>
</reference>
<keyword evidence="3" id="KW-0539">Nucleus</keyword>
<dbReference type="InterPro" id="IPR036864">
    <property type="entry name" value="Zn2-C6_fun-type_DNA-bd_sf"/>
</dbReference>
<evidence type="ECO:0000259" key="5">
    <source>
        <dbReference type="PROSITE" id="PS50048"/>
    </source>
</evidence>
<dbReference type="SMART" id="SM00066">
    <property type="entry name" value="GAL4"/>
    <property type="match status" value="1"/>
</dbReference>
<feature type="region of interest" description="Disordered" evidence="4">
    <location>
        <begin position="1"/>
        <end position="36"/>
    </location>
</feature>
<name>A0A2J6T4L2_9HELO</name>
<dbReference type="AlphaFoldDB" id="A0A2J6T4L2"/>
<dbReference type="STRING" id="1095630.A0A2J6T4L2"/>
<accession>A0A2J6T4L2</accession>
<dbReference type="PROSITE" id="PS00463">
    <property type="entry name" value="ZN2_CY6_FUNGAL_1"/>
    <property type="match status" value="1"/>
</dbReference>
<dbReference type="FunCoup" id="A0A2J6T4L2">
    <property type="interactions" value="1374"/>
</dbReference>
<evidence type="ECO:0000256" key="3">
    <source>
        <dbReference type="ARBA" id="ARBA00023242"/>
    </source>
</evidence>
<dbReference type="RefSeq" id="XP_024734850.1">
    <property type="nucleotide sequence ID" value="XM_024883357.1"/>
</dbReference>
<dbReference type="GO" id="GO:0008270">
    <property type="term" value="F:zinc ion binding"/>
    <property type="evidence" value="ECO:0007669"/>
    <property type="project" value="InterPro"/>
</dbReference>
<gene>
    <name evidence="6" type="ORF">K444DRAFT_631427</name>
</gene>
<protein>
    <recommendedName>
        <fullName evidence="5">Zn(2)-C6 fungal-type domain-containing protein</fullName>
    </recommendedName>
</protein>
<sequence length="768" mass="84787">METVLSPPAPAGLFTECDEATPSLSPPKQPPHKRNRTQLSCTNCRQAKLKCDRQKPNCSQCVKKGRASLCTFPSPAARKKPAVSMQNRLRHLETLVKDVMTGQSPSAPPIDQNAPNGCRKSFSNSPSIPGADFVHYHQNDAAATSAASSGQVLLGSSESTYVGATHWAAILEDIDEMKSYLDEENEQDEEEDVKSYTSLIFNAQSPTTKNELLAALPRRTAVDLLVSRYFNSNSPALPILHRPTFQRNYRNFWADPESTPVVYLGLLYSIMIVATLAALGASEVSQVNRASAMETARTYRECCIQCLVLSNYTKPGPYTLETMFIYMESEFLVNKDDQVQSFLLVGNATRLALRMGLHRDSAKVGGNITPFQAEIRRRLWHHLLQLDLLTSFHIGLPGTIQAIDSDTLLPGNFQDEDFDEDSAVLPNSRPDSEITPMSYSICKSRLCIVVGRIVALANRLSLPEYQEVMTLDRDLQIAYQKIPPAFLLDPRGPSVIDSPATTIRRFSVAILFQKSRCMLHRKHLMRAENNPEFAFSQRVSLEAAMELLRCQSMVHEAALPGGQLSRDRWFLSSLSMHDFLLAAMIVYLSLSRGTRSSGDRQERVNALVKSRAIWNQEWTVSAESKKAAMVLGIMLKKVQSGTGVGLSSTGAPTSTSGAAQGRRIDGVSSLSLNDQTTAHRQIFDAIQPSANLVASSSEDTTPSSGLGVAAKFDFTSAEMDPLGAMFDVPTDFDWEMFDTQLRPQDDAGQAWPDIVGDFTTENDDYNNF</sequence>
<comment type="subcellular location">
    <subcellularLocation>
        <location evidence="1">Nucleus</location>
    </subcellularLocation>
</comment>
<dbReference type="Pfam" id="PF04082">
    <property type="entry name" value="Fungal_trans"/>
    <property type="match status" value="1"/>
</dbReference>